<name>R6X0Q4_9FIRM</name>
<dbReference type="Pfam" id="PF04055">
    <property type="entry name" value="Radical_SAM"/>
    <property type="match status" value="1"/>
</dbReference>
<dbReference type="InterPro" id="IPR050377">
    <property type="entry name" value="Radical_SAM_PqqE_MftC-like"/>
</dbReference>
<dbReference type="SFLD" id="SFLDG01067">
    <property type="entry name" value="SPASM/twitch_domain_containing"/>
    <property type="match status" value="1"/>
</dbReference>
<evidence type="ECO:0000256" key="2">
    <source>
        <dbReference type="ARBA" id="ARBA00022723"/>
    </source>
</evidence>
<dbReference type="PANTHER" id="PTHR11228:SF7">
    <property type="entry name" value="PQQA PEPTIDE CYCLASE"/>
    <property type="match status" value="1"/>
</dbReference>
<dbReference type="GO" id="GO:0003824">
    <property type="term" value="F:catalytic activity"/>
    <property type="evidence" value="ECO:0007669"/>
    <property type="project" value="InterPro"/>
</dbReference>
<dbReference type="Proteomes" id="UP000014937">
    <property type="component" value="Unassembled WGS sequence"/>
</dbReference>
<keyword evidence="1" id="KW-0949">S-adenosyl-L-methionine</keyword>
<organism evidence="6 7">
    <name type="scientific">Phascolarctobacterium succinatutens CAG:287</name>
    <dbReference type="NCBI Taxonomy" id="1263101"/>
    <lineage>
        <taxon>Bacteria</taxon>
        <taxon>Bacillati</taxon>
        <taxon>Bacillota</taxon>
        <taxon>Negativicutes</taxon>
        <taxon>Acidaminococcales</taxon>
        <taxon>Acidaminococcaceae</taxon>
        <taxon>Phascolarctobacterium</taxon>
    </lineage>
</organism>
<protein>
    <recommendedName>
        <fullName evidence="5">Radical SAM core domain-containing protein</fullName>
    </recommendedName>
</protein>
<dbReference type="EMBL" id="CBGL010000017">
    <property type="protein sequence ID" value="CDD09886.1"/>
    <property type="molecule type" value="Genomic_DNA"/>
</dbReference>
<dbReference type="InterPro" id="IPR007197">
    <property type="entry name" value="rSAM"/>
</dbReference>
<dbReference type="CDD" id="cd01335">
    <property type="entry name" value="Radical_SAM"/>
    <property type="match status" value="1"/>
</dbReference>
<sequence>MKTIYLALGYKCNHRCTSCPCLSDDKLKEELAYNDIMKKFCDTTSCLFVISGGEPTLYSHFVEIISFLSKNNFVKVLSNGDRFSDIDFSDQFLSKINIRNVSLTTTLHDYEEYRHERVNNSKGSFKRSISGIRYLNDYGIKVTIKHCITPENYNRIKGFFEFVYDNFPETFDIQISGIDFLGMDKVSRNKALRIGNMYAFLDDALEYIDMKYINHRRKVSCINIPLCNLDPINWKYCHLSNSNIYNIYVSPKFVNDNYSESKTDIGCFSELCLNCDVSKYCMGTYKSAFDLYGDKLIKPIKVL</sequence>
<keyword evidence="2" id="KW-0479">Metal-binding</keyword>
<reference evidence="6" key="1">
    <citation type="submission" date="2012-11" db="EMBL/GenBank/DDBJ databases">
        <title>Dependencies among metagenomic species, viruses, plasmids and units of genetic variation.</title>
        <authorList>
            <person name="Nielsen H.B."/>
            <person name="Almeida M."/>
            <person name="Juncker A.S."/>
            <person name="Rasmussen S."/>
            <person name="Li J."/>
            <person name="Sunagawa S."/>
            <person name="Plichta D."/>
            <person name="Gautier L."/>
            <person name="Le Chatelier E."/>
            <person name="Peletier E."/>
            <person name="Bonde I."/>
            <person name="Nielsen T."/>
            <person name="Manichanh C."/>
            <person name="Arumugam M."/>
            <person name="Batto J."/>
            <person name="Santos M.B.Q.D."/>
            <person name="Blom N."/>
            <person name="Borruel N."/>
            <person name="Burgdorf K.S."/>
            <person name="Boumezbeur F."/>
            <person name="Casellas F."/>
            <person name="Dore J."/>
            <person name="Guarner F."/>
            <person name="Hansen T."/>
            <person name="Hildebrand F."/>
            <person name="Kaas R.S."/>
            <person name="Kennedy S."/>
            <person name="Kristiansen K."/>
            <person name="Kultima J.R."/>
            <person name="Leonard P."/>
            <person name="Levenez F."/>
            <person name="Lund O."/>
            <person name="Moumen B."/>
            <person name="Le Paslier D."/>
            <person name="Pons N."/>
            <person name="Pedersen O."/>
            <person name="Prifti E."/>
            <person name="Qin J."/>
            <person name="Raes J."/>
            <person name="Tap J."/>
            <person name="Tims S."/>
            <person name="Ussery D.W."/>
            <person name="Yamada T."/>
            <person name="MetaHit consortium"/>
            <person name="Renault P."/>
            <person name="Sicheritz-Ponten T."/>
            <person name="Bork P."/>
            <person name="Wang J."/>
            <person name="Brunak S."/>
            <person name="Ehrlich S.D."/>
        </authorList>
    </citation>
    <scope>NUCLEOTIDE SEQUENCE [LARGE SCALE GENOMIC DNA]</scope>
</reference>
<dbReference type="SFLD" id="SFLDS00029">
    <property type="entry name" value="Radical_SAM"/>
    <property type="match status" value="1"/>
</dbReference>
<evidence type="ECO:0000256" key="4">
    <source>
        <dbReference type="ARBA" id="ARBA00023014"/>
    </source>
</evidence>
<dbReference type="GO" id="GO:0051536">
    <property type="term" value="F:iron-sulfur cluster binding"/>
    <property type="evidence" value="ECO:0007669"/>
    <property type="project" value="UniProtKB-KW"/>
</dbReference>
<dbReference type="SUPFAM" id="SSF102114">
    <property type="entry name" value="Radical SAM enzymes"/>
    <property type="match status" value="1"/>
</dbReference>
<feature type="domain" description="Radical SAM core" evidence="5">
    <location>
        <begin position="9"/>
        <end position="163"/>
    </location>
</feature>
<evidence type="ECO:0000259" key="5">
    <source>
        <dbReference type="Pfam" id="PF04055"/>
    </source>
</evidence>
<dbReference type="GO" id="GO:0046872">
    <property type="term" value="F:metal ion binding"/>
    <property type="evidence" value="ECO:0007669"/>
    <property type="project" value="UniProtKB-KW"/>
</dbReference>
<evidence type="ECO:0000313" key="7">
    <source>
        <dbReference type="Proteomes" id="UP000014937"/>
    </source>
</evidence>
<proteinExistence type="predicted"/>
<accession>R6X0Q4</accession>
<evidence type="ECO:0000256" key="1">
    <source>
        <dbReference type="ARBA" id="ARBA00022691"/>
    </source>
</evidence>
<dbReference type="AlphaFoldDB" id="R6X0Q4"/>
<dbReference type="RefSeq" id="WP_021720738.1">
    <property type="nucleotide sequence ID" value="NZ_FR892812.1"/>
</dbReference>
<comment type="caution">
    <text evidence="6">The sequence shown here is derived from an EMBL/GenBank/DDBJ whole genome shotgun (WGS) entry which is preliminary data.</text>
</comment>
<keyword evidence="3" id="KW-0408">Iron</keyword>
<dbReference type="Gene3D" id="3.20.20.70">
    <property type="entry name" value="Aldolase class I"/>
    <property type="match status" value="1"/>
</dbReference>
<gene>
    <name evidence="6" type="ORF">BN587_01699</name>
</gene>
<dbReference type="InterPro" id="IPR013785">
    <property type="entry name" value="Aldolase_TIM"/>
</dbReference>
<dbReference type="InterPro" id="IPR058240">
    <property type="entry name" value="rSAM_sf"/>
</dbReference>
<evidence type="ECO:0000313" key="6">
    <source>
        <dbReference type="EMBL" id="CDD09886.1"/>
    </source>
</evidence>
<dbReference type="PANTHER" id="PTHR11228">
    <property type="entry name" value="RADICAL SAM DOMAIN PROTEIN"/>
    <property type="match status" value="1"/>
</dbReference>
<dbReference type="HOGENOM" id="CLU_917815_0_0_9"/>
<evidence type="ECO:0000256" key="3">
    <source>
        <dbReference type="ARBA" id="ARBA00023004"/>
    </source>
</evidence>
<keyword evidence="4" id="KW-0411">Iron-sulfur</keyword>